<reference evidence="1 2" key="1">
    <citation type="submission" date="2016-10" db="EMBL/GenBank/DDBJ databases">
        <authorList>
            <person name="de Groot N.N."/>
        </authorList>
    </citation>
    <scope>NUCLEOTIDE SEQUENCE [LARGE SCALE GENOMIC DNA]</scope>
    <source>
        <strain evidence="1 2">CGMCC 1.11030</strain>
    </source>
</reference>
<gene>
    <name evidence="1" type="ORF">SAMN05216258_10635</name>
</gene>
<proteinExistence type="predicted"/>
<sequence length="72" mass="8244">MARLTRKLERFDVEVLFQIRTLRAVCVRADEDADDVWLPLSSITLDPPEPLMRGQRITVRAPEALLIEKGLV</sequence>
<dbReference type="EMBL" id="FOQH01000006">
    <property type="protein sequence ID" value="SFI35962.1"/>
    <property type="molecule type" value="Genomic_DNA"/>
</dbReference>
<name>A0A1I3HJV3_9RHOB</name>
<dbReference type="Proteomes" id="UP000199377">
    <property type="component" value="Unassembled WGS sequence"/>
</dbReference>
<evidence type="ECO:0000313" key="2">
    <source>
        <dbReference type="Proteomes" id="UP000199377"/>
    </source>
</evidence>
<dbReference type="AlphaFoldDB" id="A0A1I3HJV3"/>
<dbReference type="RefSeq" id="WP_092860406.1">
    <property type="nucleotide sequence ID" value="NZ_FOQH01000006.1"/>
</dbReference>
<accession>A0A1I3HJV3</accession>
<evidence type="ECO:0000313" key="1">
    <source>
        <dbReference type="EMBL" id="SFI35962.1"/>
    </source>
</evidence>
<dbReference type="OrthoDB" id="7874847at2"/>
<organism evidence="1 2">
    <name type="scientific">Albimonas pacifica</name>
    <dbReference type="NCBI Taxonomy" id="1114924"/>
    <lineage>
        <taxon>Bacteria</taxon>
        <taxon>Pseudomonadati</taxon>
        <taxon>Pseudomonadota</taxon>
        <taxon>Alphaproteobacteria</taxon>
        <taxon>Rhodobacterales</taxon>
        <taxon>Paracoccaceae</taxon>
        <taxon>Albimonas</taxon>
    </lineage>
</organism>
<protein>
    <submittedName>
        <fullName evidence="1">Uncharacterized protein</fullName>
    </submittedName>
</protein>
<dbReference type="STRING" id="1114924.SAMN05216258_10635"/>
<keyword evidence="2" id="KW-1185">Reference proteome</keyword>